<evidence type="ECO:0000313" key="3">
    <source>
        <dbReference type="Proteomes" id="UP000634660"/>
    </source>
</evidence>
<dbReference type="EMBL" id="BMVX01000017">
    <property type="protein sequence ID" value="GGZ79555.1"/>
    <property type="molecule type" value="Genomic_DNA"/>
</dbReference>
<proteinExistence type="predicted"/>
<feature type="domain" description="Aminotransferase class V" evidence="1">
    <location>
        <begin position="68"/>
        <end position="358"/>
    </location>
</feature>
<dbReference type="PANTHER" id="PTHR43586:SF21">
    <property type="entry name" value="PYRIDOXAL PHOSPHATE (PLP)-DEPENDENT ASPARTATE AMINOTRANSFERASE SUPERFAMILY"/>
    <property type="match status" value="1"/>
</dbReference>
<sequence>MDCGPALTQGGAMDLPLAEAIRAEFGHSTTYLNTATCGVLPRSAVAAVRELAEAAGAAEPAGAGDFARVDRVRAAFARLVAVPAARVAVGSSVATHVGLVAASLPSGAEVLCPEGDFASVINPFVVRADLKVRFAPLESLAEAVGPDTALVSLSAVQSADGRAADLAAVRAATAAHGARMLVDATQAAGWLPFDASPYDYTVTAGFKWLLGTRGASYLTVSEEARTALTPLHAGWVAAESPEGAVYGPMPELARSARRFDESPAFLAYHAAEAGLALLERVGIEAVHAHDTALAARYRAGLARLGREPVPGGSAIVSVPGLADRLPALQTAGIAVAARAGALRASFHLYTTEADVDRLLDALS</sequence>
<dbReference type="InterPro" id="IPR015424">
    <property type="entry name" value="PyrdxlP-dep_Trfase"/>
</dbReference>
<name>A0A918R146_9ACTN</name>
<reference evidence="2" key="1">
    <citation type="journal article" date="2014" name="Int. J. Syst. Evol. Microbiol.">
        <title>Complete genome sequence of Corynebacterium casei LMG S-19264T (=DSM 44701T), isolated from a smear-ripened cheese.</title>
        <authorList>
            <consortium name="US DOE Joint Genome Institute (JGI-PGF)"/>
            <person name="Walter F."/>
            <person name="Albersmeier A."/>
            <person name="Kalinowski J."/>
            <person name="Ruckert C."/>
        </authorList>
    </citation>
    <scope>NUCLEOTIDE SEQUENCE</scope>
    <source>
        <strain evidence="2">JCM 4834</strain>
    </source>
</reference>
<dbReference type="Proteomes" id="UP000634660">
    <property type="component" value="Unassembled WGS sequence"/>
</dbReference>
<dbReference type="PANTHER" id="PTHR43586">
    <property type="entry name" value="CYSTEINE DESULFURASE"/>
    <property type="match status" value="1"/>
</dbReference>
<evidence type="ECO:0000259" key="1">
    <source>
        <dbReference type="Pfam" id="PF00266"/>
    </source>
</evidence>
<accession>A0A918R146</accession>
<comment type="caution">
    <text evidence="2">The sequence shown here is derived from an EMBL/GenBank/DDBJ whole genome shotgun (WGS) entry which is preliminary data.</text>
</comment>
<protein>
    <recommendedName>
        <fullName evidence="1">Aminotransferase class V domain-containing protein</fullName>
    </recommendedName>
</protein>
<dbReference type="Gene3D" id="3.40.640.10">
    <property type="entry name" value="Type I PLP-dependent aspartate aminotransferase-like (Major domain)"/>
    <property type="match status" value="1"/>
</dbReference>
<organism evidence="2 3">
    <name type="scientific">Streptomyces subrutilus</name>
    <dbReference type="NCBI Taxonomy" id="36818"/>
    <lineage>
        <taxon>Bacteria</taxon>
        <taxon>Bacillati</taxon>
        <taxon>Actinomycetota</taxon>
        <taxon>Actinomycetes</taxon>
        <taxon>Kitasatosporales</taxon>
        <taxon>Streptomycetaceae</taxon>
        <taxon>Streptomyces</taxon>
    </lineage>
</organism>
<dbReference type="AlphaFoldDB" id="A0A918R146"/>
<dbReference type="InterPro" id="IPR015421">
    <property type="entry name" value="PyrdxlP-dep_Trfase_major"/>
</dbReference>
<evidence type="ECO:0000313" key="2">
    <source>
        <dbReference type="EMBL" id="GGZ79555.1"/>
    </source>
</evidence>
<dbReference type="InterPro" id="IPR015422">
    <property type="entry name" value="PyrdxlP-dep_Trfase_small"/>
</dbReference>
<dbReference type="InterPro" id="IPR000192">
    <property type="entry name" value="Aminotrans_V_dom"/>
</dbReference>
<reference evidence="2" key="2">
    <citation type="submission" date="2020-09" db="EMBL/GenBank/DDBJ databases">
        <authorList>
            <person name="Sun Q."/>
            <person name="Ohkuma M."/>
        </authorList>
    </citation>
    <scope>NUCLEOTIDE SEQUENCE</scope>
    <source>
        <strain evidence="2">JCM 4834</strain>
    </source>
</reference>
<dbReference type="Pfam" id="PF00266">
    <property type="entry name" value="Aminotran_5"/>
    <property type="match status" value="1"/>
</dbReference>
<dbReference type="SUPFAM" id="SSF53383">
    <property type="entry name" value="PLP-dependent transferases"/>
    <property type="match status" value="1"/>
</dbReference>
<gene>
    <name evidence="2" type="ORF">GCM10010371_43960</name>
</gene>
<dbReference type="Gene3D" id="3.90.1150.10">
    <property type="entry name" value="Aspartate Aminotransferase, domain 1"/>
    <property type="match status" value="1"/>
</dbReference>